<feature type="domain" description="Guanylate cyclase" evidence="12">
    <location>
        <begin position="424"/>
        <end position="554"/>
    </location>
</feature>
<dbReference type="PROSITE" id="PS00452">
    <property type="entry name" value="GUANYLATE_CYCLASE_1"/>
    <property type="match status" value="1"/>
</dbReference>
<keyword evidence="8 10" id="KW-0456">Lyase</keyword>
<dbReference type="GO" id="GO:0004016">
    <property type="term" value="F:adenylate cyclase activity"/>
    <property type="evidence" value="ECO:0007669"/>
    <property type="project" value="TreeGrafter"/>
</dbReference>
<reference evidence="13" key="1">
    <citation type="submission" date="2019-08" db="EMBL/GenBank/DDBJ databases">
        <title>The improved chromosome-level genome for the pearl oyster Pinctada fucata martensii using PacBio sequencing and Hi-C.</title>
        <authorList>
            <person name="Zheng Z."/>
        </authorList>
    </citation>
    <scope>NUCLEOTIDE SEQUENCE</scope>
    <source>
        <strain evidence="13">ZZ-2019</strain>
        <tissue evidence="13">Adductor muscle</tissue>
    </source>
</reference>
<dbReference type="InterPro" id="IPR011645">
    <property type="entry name" value="HNOB_dom_associated"/>
</dbReference>
<dbReference type="PROSITE" id="PS50125">
    <property type="entry name" value="GUANYLATE_CYCLASE_2"/>
    <property type="match status" value="1"/>
</dbReference>
<keyword evidence="4" id="KW-0732">Signal</keyword>
<dbReference type="Pfam" id="PF07701">
    <property type="entry name" value="HNOBA"/>
    <property type="match status" value="1"/>
</dbReference>
<feature type="transmembrane region" description="Helical" evidence="11">
    <location>
        <begin position="344"/>
        <end position="366"/>
    </location>
</feature>
<keyword evidence="5" id="KW-0547">Nucleotide-binding</keyword>
<dbReference type="GO" id="GO:0004383">
    <property type="term" value="F:guanylate cyclase activity"/>
    <property type="evidence" value="ECO:0007669"/>
    <property type="project" value="UniProtKB-EC"/>
</dbReference>
<accession>A0AA88YFG5</accession>
<evidence type="ECO:0000313" key="13">
    <source>
        <dbReference type="EMBL" id="KAK3104351.1"/>
    </source>
</evidence>
<dbReference type="GO" id="GO:0001653">
    <property type="term" value="F:peptide receptor activity"/>
    <property type="evidence" value="ECO:0007669"/>
    <property type="project" value="TreeGrafter"/>
</dbReference>
<evidence type="ECO:0000256" key="4">
    <source>
        <dbReference type="ARBA" id="ARBA00022729"/>
    </source>
</evidence>
<evidence type="ECO:0000256" key="11">
    <source>
        <dbReference type="SAM" id="Phobius"/>
    </source>
</evidence>
<dbReference type="InterPro" id="IPR029787">
    <property type="entry name" value="Nucleotide_cyclase"/>
</dbReference>
<proteinExistence type="inferred from homology"/>
<dbReference type="GO" id="GO:0035556">
    <property type="term" value="P:intracellular signal transduction"/>
    <property type="evidence" value="ECO:0007669"/>
    <property type="project" value="InterPro"/>
</dbReference>
<dbReference type="Pfam" id="PF00211">
    <property type="entry name" value="Guanylate_cyc"/>
    <property type="match status" value="1"/>
</dbReference>
<evidence type="ECO:0000256" key="10">
    <source>
        <dbReference type="RuleBase" id="RU000405"/>
    </source>
</evidence>
<sequence>MRMERKRTLMEFPVTLRKDKEEHLVTVKKKRRFLTADLTSRHGQKIQIGKIVLSAIIPIILLFGETTYRLIVSVTELKKVNGIQDEILFSLETGTVVHYLQIERGTTALFIGSNGSATVYNNLLAKYELTDDAIDSLTKWPTTTYPAHFQTRAIFKNHILEFRNNLVPWRMHVSVAEDIKFYTDDNAVIISWVADSAKKSEGGTTWQTLIAYHMLILSKEQAGIERALGGVFFAQGSFSLDELLWYNEKKTLGETYLERAEQYSSTIESMLSERYTSTSLHGQLQIMKSFIMQNDSSMSSVSAGIQWFDNMTEYINILKIIQDSMGQDIINLLEKESETIRSDLIVSAIIMVIAIITFPVVIFLVYKLTLQLQRFANDLKEKTKSLDIERKRTETLLHQMLPVSVAQKLMRNEAVMPEQFSDVTIYFSDIVGFTTICSKSSPLQVVDMLGFIYQSFDDILEKYDVYKVETIGDAYMVASGLPKRIGKRHVAEMACLSLDMLNTVNSLTIPHLPNEKLRVRIGLNSGSVVAGVVGNTMPRYCLFGDTVNVASRMESSGERTFLRILLKA</sequence>
<feature type="transmembrane region" description="Helical" evidence="11">
    <location>
        <begin position="51"/>
        <end position="71"/>
    </location>
</feature>
<dbReference type="GO" id="GO:0005886">
    <property type="term" value="C:plasma membrane"/>
    <property type="evidence" value="ECO:0007669"/>
    <property type="project" value="TreeGrafter"/>
</dbReference>
<evidence type="ECO:0000256" key="5">
    <source>
        <dbReference type="ARBA" id="ARBA00022741"/>
    </source>
</evidence>
<dbReference type="InterPro" id="IPR018297">
    <property type="entry name" value="A/G_cyclase_CS"/>
</dbReference>
<evidence type="ECO:0000256" key="6">
    <source>
        <dbReference type="ARBA" id="ARBA00022989"/>
    </source>
</evidence>
<name>A0AA88YFG5_PINIB</name>
<dbReference type="InterPro" id="IPR050401">
    <property type="entry name" value="Cyclic_nucleotide_synthase"/>
</dbReference>
<dbReference type="EC" id="4.6.1.2" evidence="2"/>
<dbReference type="PANTHER" id="PTHR11920">
    <property type="entry name" value="GUANYLYL CYCLASE"/>
    <property type="match status" value="1"/>
</dbReference>
<dbReference type="CDD" id="cd07302">
    <property type="entry name" value="CHD"/>
    <property type="match status" value="1"/>
</dbReference>
<dbReference type="SUPFAM" id="SSF55073">
    <property type="entry name" value="Nucleotide cyclase"/>
    <property type="match status" value="1"/>
</dbReference>
<dbReference type="PANTHER" id="PTHR11920:SF335">
    <property type="entry name" value="GUANYLATE CYCLASE"/>
    <property type="match status" value="1"/>
</dbReference>
<dbReference type="Pfam" id="PF08376">
    <property type="entry name" value="NIT"/>
    <property type="match status" value="1"/>
</dbReference>
<evidence type="ECO:0000256" key="3">
    <source>
        <dbReference type="ARBA" id="ARBA00022692"/>
    </source>
</evidence>
<dbReference type="SMART" id="SM00044">
    <property type="entry name" value="CYCc"/>
    <property type="match status" value="1"/>
</dbReference>
<evidence type="ECO:0000256" key="8">
    <source>
        <dbReference type="ARBA" id="ARBA00023239"/>
    </source>
</evidence>
<evidence type="ECO:0000313" key="14">
    <source>
        <dbReference type="Proteomes" id="UP001186944"/>
    </source>
</evidence>
<evidence type="ECO:0000256" key="9">
    <source>
        <dbReference type="ARBA" id="ARBA00023293"/>
    </source>
</evidence>
<comment type="similarity">
    <text evidence="10">Belongs to the adenylyl cyclase class-4/guanylyl cyclase family.</text>
</comment>
<keyword evidence="3 11" id="KW-0812">Transmembrane</keyword>
<keyword evidence="7 11" id="KW-0472">Membrane</keyword>
<evidence type="ECO:0000256" key="1">
    <source>
        <dbReference type="ARBA" id="ARBA00004479"/>
    </source>
</evidence>
<dbReference type="AlphaFoldDB" id="A0AA88YFG5"/>
<dbReference type="Gene3D" id="6.10.250.780">
    <property type="match status" value="1"/>
</dbReference>
<dbReference type="Proteomes" id="UP001186944">
    <property type="component" value="Unassembled WGS sequence"/>
</dbReference>
<dbReference type="FunFam" id="3.30.70.1230:FF:000030">
    <property type="entry name" value="Si:ch211-215j19.12"/>
    <property type="match status" value="1"/>
</dbReference>
<protein>
    <recommendedName>
        <fullName evidence="2">guanylate cyclase</fullName>
        <ecNumber evidence="2">4.6.1.2</ecNumber>
    </recommendedName>
</protein>
<gene>
    <name evidence="13" type="ORF">FSP39_000103</name>
</gene>
<dbReference type="GO" id="GO:0007168">
    <property type="term" value="P:receptor guanylyl cyclase signaling pathway"/>
    <property type="evidence" value="ECO:0007669"/>
    <property type="project" value="TreeGrafter"/>
</dbReference>
<keyword evidence="9" id="KW-0141">cGMP biosynthesis</keyword>
<dbReference type="EMBL" id="VSWD01000004">
    <property type="protein sequence ID" value="KAK3104351.1"/>
    <property type="molecule type" value="Genomic_DNA"/>
</dbReference>
<dbReference type="GO" id="GO:0000166">
    <property type="term" value="F:nucleotide binding"/>
    <property type="evidence" value="ECO:0007669"/>
    <property type="project" value="UniProtKB-KW"/>
</dbReference>
<comment type="subcellular location">
    <subcellularLocation>
        <location evidence="1">Membrane</location>
        <topology evidence="1">Single-pass type I membrane protein</topology>
    </subcellularLocation>
</comment>
<keyword evidence="6 11" id="KW-1133">Transmembrane helix</keyword>
<dbReference type="InterPro" id="IPR001054">
    <property type="entry name" value="A/G_cyclase"/>
</dbReference>
<evidence type="ECO:0000259" key="12">
    <source>
        <dbReference type="PROSITE" id="PS50125"/>
    </source>
</evidence>
<dbReference type="Gene3D" id="3.30.70.1230">
    <property type="entry name" value="Nucleotide cyclase"/>
    <property type="match status" value="1"/>
</dbReference>
<organism evidence="13 14">
    <name type="scientific">Pinctada imbricata</name>
    <name type="common">Atlantic pearl-oyster</name>
    <name type="synonym">Pinctada martensii</name>
    <dbReference type="NCBI Taxonomy" id="66713"/>
    <lineage>
        <taxon>Eukaryota</taxon>
        <taxon>Metazoa</taxon>
        <taxon>Spiralia</taxon>
        <taxon>Lophotrochozoa</taxon>
        <taxon>Mollusca</taxon>
        <taxon>Bivalvia</taxon>
        <taxon>Autobranchia</taxon>
        <taxon>Pteriomorphia</taxon>
        <taxon>Pterioida</taxon>
        <taxon>Pterioidea</taxon>
        <taxon>Pteriidae</taxon>
        <taxon>Pinctada</taxon>
    </lineage>
</organism>
<evidence type="ECO:0000256" key="2">
    <source>
        <dbReference type="ARBA" id="ARBA00012202"/>
    </source>
</evidence>
<comment type="caution">
    <text evidence="13">The sequence shown here is derived from an EMBL/GenBank/DDBJ whole genome shotgun (WGS) entry which is preliminary data.</text>
</comment>
<keyword evidence="14" id="KW-1185">Reference proteome</keyword>
<dbReference type="InterPro" id="IPR013587">
    <property type="entry name" value="Nitrate/nitrite_sensing"/>
</dbReference>
<evidence type="ECO:0000256" key="7">
    <source>
        <dbReference type="ARBA" id="ARBA00023136"/>
    </source>
</evidence>